<name>A0A4S2MWN6_9PEZI</name>
<accession>A0A4S2MWN6</accession>
<proteinExistence type="predicted"/>
<dbReference type="EMBL" id="ML220121">
    <property type="protein sequence ID" value="TGZ81050.1"/>
    <property type="molecule type" value="Genomic_DNA"/>
</dbReference>
<dbReference type="InParanoid" id="A0A4S2MWN6"/>
<organism evidence="2 3">
    <name type="scientific">Ascodesmis nigricans</name>
    <dbReference type="NCBI Taxonomy" id="341454"/>
    <lineage>
        <taxon>Eukaryota</taxon>
        <taxon>Fungi</taxon>
        <taxon>Dikarya</taxon>
        <taxon>Ascomycota</taxon>
        <taxon>Pezizomycotina</taxon>
        <taxon>Pezizomycetes</taxon>
        <taxon>Pezizales</taxon>
        <taxon>Ascodesmidaceae</taxon>
        <taxon>Ascodesmis</taxon>
    </lineage>
</organism>
<dbReference type="Proteomes" id="UP000298138">
    <property type="component" value="Unassembled WGS sequence"/>
</dbReference>
<sequence length="77" mass="8745">MTKARNSKTPYTRQVQQARHRKSYTATTMTKSMTVSDNKIKIQVTEKKEKTPKLHACSTQLDSVVPEKKNTPNANPI</sequence>
<keyword evidence="3" id="KW-1185">Reference proteome</keyword>
<protein>
    <submittedName>
        <fullName evidence="2">Uncharacterized protein</fullName>
    </submittedName>
</protein>
<reference evidence="2 3" key="1">
    <citation type="submission" date="2019-04" db="EMBL/GenBank/DDBJ databases">
        <title>Comparative genomics and transcriptomics to analyze fruiting body development in filamentous ascomycetes.</title>
        <authorList>
            <consortium name="DOE Joint Genome Institute"/>
            <person name="Lutkenhaus R."/>
            <person name="Traeger S."/>
            <person name="Breuer J."/>
            <person name="Kuo A."/>
            <person name="Lipzen A."/>
            <person name="Pangilinan J."/>
            <person name="Dilworth D."/>
            <person name="Sandor L."/>
            <person name="Poggeler S."/>
            <person name="Barry K."/>
            <person name="Grigoriev I.V."/>
            <person name="Nowrousian M."/>
        </authorList>
    </citation>
    <scope>NUCLEOTIDE SEQUENCE [LARGE SCALE GENOMIC DNA]</scope>
    <source>
        <strain evidence="2 3">CBS 389.68</strain>
    </source>
</reference>
<evidence type="ECO:0000313" key="2">
    <source>
        <dbReference type="EMBL" id="TGZ81050.1"/>
    </source>
</evidence>
<dbReference type="AlphaFoldDB" id="A0A4S2MWN6"/>
<evidence type="ECO:0000256" key="1">
    <source>
        <dbReference type="SAM" id="MobiDB-lite"/>
    </source>
</evidence>
<feature type="region of interest" description="Disordered" evidence="1">
    <location>
        <begin position="46"/>
        <end position="77"/>
    </location>
</feature>
<evidence type="ECO:0000313" key="3">
    <source>
        <dbReference type="Proteomes" id="UP000298138"/>
    </source>
</evidence>
<feature type="region of interest" description="Disordered" evidence="1">
    <location>
        <begin position="1"/>
        <end position="24"/>
    </location>
</feature>
<feature type="compositionally biased region" description="Polar residues" evidence="1">
    <location>
        <begin position="7"/>
        <end position="17"/>
    </location>
</feature>
<gene>
    <name evidence="2" type="ORF">EX30DRAFT_36015</name>
</gene>